<organism evidence="1 2">
    <name type="scientific">Kipferlia bialata</name>
    <dbReference type="NCBI Taxonomy" id="797122"/>
    <lineage>
        <taxon>Eukaryota</taxon>
        <taxon>Metamonada</taxon>
        <taxon>Carpediemonas-like organisms</taxon>
        <taxon>Kipferlia</taxon>
    </lineage>
</organism>
<feature type="non-terminal residue" evidence="1">
    <location>
        <position position="1"/>
    </location>
</feature>
<comment type="caution">
    <text evidence="1">The sequence shown here is derived from an EMBL/GenBank/DDBJ whole genome shotgun (WGS) entry which is preliminary data.</text>
</comment>
<evidence type="ECO:0000313" key="2">
    <source>
        <dbReference type="Proteomes" id="UP000265618"/>
    </source>
</evidence>
<reference evidence="1 2" key="1">
    <citation type="journal article" date="2018" name="PLoS ONE">
        <title>The draft genome of Kipferlia bialata reveals reductive genome evolution in fornicate parasites.</title>
        <authorList>
            <person name="Tanifuji G."/>
            <person name="Takabayashi S."/>
            <person name="Kume K."/>
            <person name="Takagi M."/>
            <person name="Nakayama T."/>
            <person name="Kamikawa R."/>
            <person name="Inagaki Y."/>
            <person name="Hashimoto T."/>
        </authorList>
    </citation>
    <scope>NUCLEOTIDE SEQUENCE [LARGE SCALE GENOMIC DNA]</scope>
    <source>
        <strain evidence="1">NY0173</strain>
    </source>
</reference>
<gene>
    <name evidence="1" type="ORF">KIPB_009844</name>
</gene>
<keyword evidence="2" id="KW-1185">Reference proteome</keyword>
<name>A0A391NP53_9EUKA</name>
<proteinExistence type="predicted"/>
<accession>A0A391NP53</accession>
<protein>
    <submittedName>
        <fullName evidence="1">Uncharacterized protein</fullName>
    </submittedName>
</protein>
<dbReference type="EMBL" id="BDIP01003466">
    <property type="protein sequence ID" value="GCA63421.1"/>
    <property type="molecule type" value="Genomic_DNA"/>
</dbReference>
<sequence>GKLLRYLRKCTIEKGHISEEYWALLDKGQAELTDSSRDPERPWLEWQIAYQYVMDTSKKLFEGSFRSSEETYAMGNSGVSSEVET</sequence>
<evidence type="ECO:0000313" key="1">
    <source>
        <dbReference type="EMBL" id="GCA63421.1"/>
    </source>
</evidence>
<dbReference type="Proteomes" id="UP000265618">
    <property type="component" value="Unassembled WGS sequence"/>
</dbReference>
<dbReference type="AlphaFoldDB" id="A0A391NP53"/>